<dbReference type="Gene3D" id="2.40.50.100">
    <property type="match status" value="1"/>
</dbReference>
<evidence type="ECO:0000256" key="1">
    <source>
        <dbReference type="ARBA" id="ARBA00004167"/>
    </source>
</evidence>
<keyword evidence="2" id="KW-0812">Transmembrane</keyword>
<keyword evidence="8" id="KW-1185">Reference proteome</keyword>
<evidence type="ECO:0000259" key="5">
    <source>
        <dbReference type="Pfam" id="PF25917"/>
    </source>
</evidence>
<dbReference type="GO" id="GO:0016020">
    <property type="term" value="C:membrane"/>
    <property type="evidence" value="ECO:0007669"/>
    <property type="project" value="UniProtKB-SubCell"/>
</dbReference>
<accession>A0A160FWS2</accession>
<dbReference type="SUPFAM" id="SSF111369">
    <property type="entry name" value="HlyD-like secretion proteins"/>
    <property type="match status" value="2"/>
</dbReference>
<evidence type="ECO:0000256" key="3">
    <source>
        <dbReference type="ARBA" id="ARBA00022989"/>
    </source>
</evidence>
<reference evidence="7 8" key="1">
    <citation type="journal article" date="2016" name="Gene">
        <title>PacBio SMRT assembly of a complex multi-replicon genome reveals chlorocatechol degradative operon in a region of genome plasticity.</title>
        <authorList>
            <person name="Ricker N."/>
            <person name="Shen S.Y."/>
            <person name="Goordial J."/>
            <person name="Jin S."/>
            <person name="Fulthorpe R.R."/>
        </authorList>
    </citation>
    <scope>NUCLEOTIDE SEQUENCE [LARGE SCALE GENOMIC DNA]</scope>
    <source>
        <strain evidence="7 8">OLGA172</strain>
    </source>
</reference>
<sequence length="332" mass="35739">MLSARPKVIAILALVAFALLLAAVLAFAFVKGERSTDDAYVTGHLHTISSRVSGTVQEVLVDDNQFVRAGQVLVRLDTRDFDVQVALQRSRVEQARSEQDSARAQISQTEAAIAAATADARKGDLNFARARELTAETPRGLSQQDFDAADAARTTAHARVQQATAQLEAAQAGLLAARALESQSGANLRDASLQLTYTNIIAPTDGYVGKKTVETGQRLVPGQPLLTVVEADVWVVANFRETQLRHVKVGDSVDLHIDAMPDTPFHGHIDSFAPATGAQFALLPPDNATGNFTKVVQRVPVKIRFDSLNDPGYRIRPGLSVTATLASQEKLR</sequence>
<keyword evidence="3" id="KW-1133">Transmembrane helix</keyword>
<evidence type="ECO:0000313" key="8">
    <source>
        <dbReference type="Proteomes" id="UP000076852"/>
    </source>
</evidence>
<dbReference type="RefSeq" id="WP_063500798.1">
    <property type="nucleotide sequence ID" value="NZ_CP014579.1"/>
</dbReference>
<dbReference type="OrthoDB" id="9811754at2"/>
<keyword evidence="4" id="KW-0472">Membrane</keyword>
<dbReference type="EMBL" id="CP014579">
    <property type="protein sequence ID" value="ANB77586.1"/>
    <property type="molecule type" value="Genomic_DNA"/>
</dbReference>
<feature type="domain" description="CusB-like beta-barrel" evidence="6">
    <location>
        <begin position="233"/>
        <end position="276"/>
    </location>
</feature>
<dbReference type="Pfam" id="PF25917">
    <property type="entry name" value="BSH_RND"/>
    <property type="match status" value="1"/>
</dbReference>
<dbReference type="Pfam" id="PF25954">
    <property type="entry name" value="Beta-barrel_RND_2"/>
    <property type="match status" value="1"/>
</dbReference>
<dbReference type="KEGG" id="buz:AYM40_29830"/>
<evidence type="ECO:0000256" key="4">
    <source>
        <dbReference type="ARBA" id="ARBA00023136"/>
    </source>
</evidence>
<dbReference type="InterPro" id="IPR058625">
    <property type="entry name" value="MdtA-like_BSH"/>
</dbReference>
<dbReference type="Gene3D" id="2.40.30.170">
    <property type="match status" value="1"/>
</dbReference>
<dbReference type="AlphaFoldDB" id="A0A160FWS2"/>
<evidence type="ECO:0000259" key="6">
    <source>
        <dbReference type="Pfam" id="PF25954"/>
    </source>
</evidence>
<dbReference type="PANTHER" id="PTHR30386:SF26">
    <property type="entry name" value="TRANSPORT PROTEIN COMB"/>
    <property type="match status" value="1"/>
</dbReference>
<dbReference type="InterPro" id="IPR058792">
    <property type="entry name" value="Beta-barrel_RND_2"/>
</dbReference>
<dbReference type="Proteomes" id="UP000076852">
    <property type="component" value="Chromosome 2"/>
</dbReference>
<dbReference type="Gene3D" id="1.10.287.470">
    <property type="entry name" value="Helix hairpin bin"/>
    <property type="match status" value="2"/>
</dbReference>
<evidence type="ECO:0000256" key="2">
    <source>
        <dbReference type="ARBA" id="ARBA00022692"/>
    </source>
</evidence>
<dbReference type="GO" id="GO:0055085">
    <property type="term" value="P:transmembrane transport"/>
    <property type="evidence" value="ECO:0007669"/>
    <property type="project" value="InterPro"/>
</dbReference>
<dbReference type="PANTHER" id="PTHR30386">
    <property type="entry name" value="MEMBRANE FUSION SUBUNIT OF EMRAB-TOLC MULTIDRUG EFFLUX PUMP"/>
    <property type="match status" value="1"/>
</dbReference>
<gene>
    <name evidence="7" type="ORF">AYM40_29830</name>
</gene>
<dbReference type="InterPro" id="IPR050739">
    <property type="entry name" value="MFP"/>
</dbReference>
<dbReference type="STRING" id="1804984.AYM40_29830"/>
<organism evidence="7 8">
    <name type="scientific">Paraburkholderia phytofirmans OLGA172</name>
    <dbReference type="NCBI Taxonomy" id="1417228"/>
    <lineage>
        <taxon>Bacteria</taxon>
        <taxon>Pseudomonadati</taxon>
        <taxon>Pseudomonadota</taxon>
        <taxon>Betaproteobacteria</taxon>
        <taxon>Burkholderiales</taxon>
        <taxon>Burkholderiaceae</taxon>
        <taxon>Paraburkholderia</taxon>
    </lineage>
</organism>
<proteinExistence type="predicted"/>
<feature type="domain" description="Multidrug resistance protein MdtA-like barrel-sandwich hybrid" evidence="5">
    <location>
        <begin position="47"/>
        <end position="229"/>
    </location>
</feature>
<evidence type="ECO:0000313" key="7">
    <source>
        <dbReference type="EMBL" id="ANB77586.1"/>
    </source>
</evidence>
<name>A0A160FWS2_9BURK</name>
<comment type="subcellular location">
    <subcellularLocation>
        <location evidence="1">Membrane</location>
        <topology evidence="1">Single-pass membrane protein</topology>
    </subcellularLocation>
</comment>
<protein>
    <submittedName>
        <fullName evidence="7">Hemolysin D</fullName>
    </submittedName>
</protein>